<keyword evidence="3" id="KW-1185">Reference proteome</keyword>
<dbReference type="OrthoDB" id="7787442at2759"/>
<organism evidence="2 3">
    <name type="scientific">Chionoecetes opilio</name>
    <name type="common">Atlantic snow crab</name>
    <name type="synonym">Cancer opilio</name>
    <dbReference type="NCBI Taxonomy" id="41210"/>
    <lineage>
        <taxon>Eukaryota</taxon>
        <taxon>Metazoa</taxon>
        <taxon>Ecdysozoa</taxon>
        <taxon>Arthropoda</taxon>
        <taxon>Crustacea</taxon>
        <taxon>Multicrustacea</taxon>
        <taxon>Malacostraca</taxon>
        <taxon>Eumalacostraca</taxon>
        <taxon>Eucarida</taxon>
        <taxon>Decapoda</taxon>
        <taxon>Pleocyemata</taxon>
        <taxon>Brachyura</taxon>
        <taxon>Eubrachyura</taxon>
        <taxon>Majoidea</taxon>
        <taxon>Majidae</taxon>
        <taxon>Chionoecetes</taxon>
    </lineage>
</organism>
<reference evidence="2" key="1">
    <citation type="submission" date="2020-07" db="EMBL/GenBank/DDBJ databases">
        <title>The High-quality genome of the commercially important snow crab, Chionoecetes opilio.</title>
        <authorList>
            <person name="Jeong J.-H."/>
            <person name="Ryu S."/>
        </authorList>
    </citation>
    <scope>NUCLEOTIDE SEQUENCE</scope>
    <source>
        <strain evidence="2">MADBK_172401_WGS</strain>
        <tissue evidence="2">Digestive gland</tissue>
    </source>
</reference>
<dbReference type="EMBL" id="JACEEZ010021541">
    <property type="protein sequence ID" value="KAG0713380.1"/>
    <property type="molecule type" value="Genomic_DNA"/>
</dbReference>
<evidence type="ECO:0000313" key="3">
    <source>
        <dbReference type="Proteomes" id="UP000770661"/>
    </source>
</evidence>
<dbReference type="Proteomes" id="UP000770661">
    <property type="component" value="Unassembled WGS sequence"/>
</dbReference>
<evidence type="ECO:0000313" key="2">
    <source>
        <dbReference type="EMBL" id="KAG0713380.1"/>
    </source>
</evidence>
<name>A0A8J4XTG9_CHIOP</name>
<evidence type="ECO:0000256" key="1">
    <source>
        <dbReference type="SAM" id="MobiDB-lite"/>
    </source>
</evidence>
<gene>
    <name evidence="2" type="ORF">GWK47_016362</name>
</gene>
<feature type="compositionally biased region" description="Basic and acidic residues" evidence="1">
    <location>
        <begin position="46"/>
        <end position="56"/>
    </location>
</feature>
<proteinExistence type="predicted"/>
<comment type="caution">
    <text evidence="2">The sequence shown here is derived from an EMBL/GenBank/DDBJ whole genome shotgun (WGS) entry which is preliminary data.</text>
</comment>
<feature type="region of interest" description="Disordered" evidence="1">
    <location>
        <begin position="31"/>
        <end position="56"/>
    </location>
</feature>
<accession>A0A8J4XTG9</accession>
<sequence>MKVFRRNIFTIGHHLGRRIVTKFQTMVDEDPSQSLRSIPRGSARVEGPKESVQEGIRKSHTRWRKGQLSPQRCRRTPSKEQKMLPNTEHLWRRTCSGFFRRKENSAGPTHTLRKTGVGWAVPRMSKGHANQVFSTVWCLGSLRKGAKSSPLFFSLGGPGEHRSVHRRPQPPVNPGFRKFAGTTVGNRTLHHVTL</sequence>
<protein>
    <submittedName>
        <fullName evidence="2">Uncharacterized protein</fullName>
    </submittedName>
</protein>
<dbReference type="AlphaFoldDB" id="A0A8J4XTG9"/>